<feature type="compositionally biased region" description="Polar residues" evidence="1">
    <location>
        <begin position="1"/>
        <end position="20"/>
    </location>
</feature>
<evidence type="ECO:0000313" key="3">
    <source>
        <dbReference type="Proteomes" id="UP000186817"/>
    </source>
</evidence>
<sequence length="273" mass="31089">MQPNNPRDNADQWSEATSLPGQAAGDDYERSVRLRLFGNDEAQDDDVRTVSARLNAEDCRRLAQLWFNAFTASEESIGNAKLFALFFPRASNPPPQLVPEQRASAVTDVWLHERTDVLARLGVGGECLFGNPDLPRGSIVEVSVNGARFYMKCYQIEKFLTLAQSMGRRVRGAALIINKKHIECYSRWGEALKKFPLLHHLQDNNSFCLLFWPHSVSMIRFQDALKDKDDALKDKDDELKDKDDELKDKDDEIQRKAAHNDAAEDTFSEVKRF</sequence>
<reference evidence="2 3" key="1">
    <citation type="submission" date="2016-02" db="EMBL/GenBank/DDBJ databases">
        <title>Genome analysis of coral dinoflagellate symbionts highlights evolutionary adaptations to a symbiotic lifestyle.</title>
        <authorList>
            <person name="Aranda M."/>
            <person name="Li Y."/>
            <person name="Liew Y.J."/>
            <person name="Baumgarten S."/>
            <person name="Simakov O."/>
            <person name="Wilson M."/>
            <person name="Piel J."/>
            <person name="Ashoor H."/>
            <person name="Bougouffa S."/>
            <person name="Bajic V.B."/>
            <person name="Ryu T."/>
            <person name="Ravasi T."/>
            <person name="Bayer T."/>
            <person name="Micklem G."/>
            <person name="Kim H."/>
            <person name="Bhak J."/>
            <person name="Lajeunesse T.C."/>
            <person name="Voolstra C.R."/>
        </authorList>
    </citation>
    <scope>NUCLEOTIDE SEQUENCE [LARGE SCALE GENOMIC DNA]</scope>
    <source>
        <strain evidence="2 3">CCMP2467</strain>
    </source>
</reference>
<dbReference type="AlphaFoldDB" id="A0A1Q9DW16"/>
<dbReference type="OrthoDB" id="446950at2759"/>
<dbReference type="EMBL" id="LSRX01000365">
    <property type="protein sequence ID" value="OLP99367.1"/>
    <property type="molecule type" value="Genomic_DNA"/>
</dbReference>
<comment type="caution">
    <text evidence="2">The sequence shown here is derived from an EMBL/GenBank/DDBJ whole genome shotgun (WGS) entry which is preliminary data.</text>
</comment>
<dbReference type="Proteomes" id="UP000186817">
    <property type="component" value="Unassembled WGS sequence"/>
</dbReference>
<organism evidence="2 3">
    <name type="scientific">Symbiodinium microadriaticum</name>
    <name type="common">Dinoflagellate</name>
    <name type="synonym">Zooxanthella microadriatica</name>
    <dbReference type="NCBI Taxonomy" id="2951"/>
    <lineage>
        <taxon>Eukaryota</taxon>
        <taxon>Sar</taxon>
        <taxon>Alveolata</taxon>
        <taxon>Dinophyceae</taxon>
        <taxon>Suessiales</taxon>
        <taxon>Symbiodiniaceae</taxon>
        <taxon>Symbiodinium</taxon>
    </lineage>
</organism>
<accession>A0A1Q9DW16</accession>
<evidence type="ECO:0000313" key="2">
    <source>
        <dbReference type="EMBL" id="OLP99367.1"/>
    </source>
</evidence>
<name>A0A1Q9DW16_SYMMI</name>
<evidence type="ECO:0000256" key="1">
    <source>
        <dbReference type="SAM" id="MobiDB-lite"/>
    </source>
</evidence>
<proteinExistence type="predicted"/>
<feature type="region of interest" description="Disordered" evidence="1">
    <location>
        <begin position="243"/>
        <end position="273"/>
    </location>
</feature>
<gene>
    <name evidence="2" type="ORF">AK812_SmicGene18118</name>
</gene>
<protein>
    <submittedName>
        <fullName evidence="2">Uncharacterized protein</fullName>
    </submittedName>
</protein>
<feature type="region of interest" description="Disordered" evidence="1">
    <location>
        <begin position="1"/>
        <end position="26"/>
    </location>
</feature>
<keyword evidence="3" id="KW-1185">Reference proteome</keyword>